<evidence type="ECO:0000256" key="5">
    <source>
        <dbReference type="ARBA" id="ARBA00022777"/>
    </source>
</evidence>
<dbReference type="InterPro" id="IPR011009">
    <property type="entry name" value="Kinase-like_dom_sf"/>
</dbReference>
<proteinExistence type="predicted"/>
<evidence type="ECO:0000256" key="3">
    <source>
        <dbReference type="ARBA" id="ARBA00022679"/>
    </source>
</evidence>
<dbReference type="GO" id="GO:0005634">
    <property type="term" value="C:nucleus"/>
    <property type="evidence" value="ECO:0007669"/>
    <property type="project" value="TreeGrafter"/>
</dbReference>
<dbReference type="EnsemblMetazoa" id="AEPI008447-RA">
    <property type="protein sequence ID" value="AEPI008447-PA"/>
    <property type="gene ID" value="AEPI008447"/>
</dbReference>
<keyword evidence="3" id="KW-0808">Transferase</keyword>
<dbReference type="Proteomes" id="UP000075885">
    <property type="component" value="Unassembled WGS sequence"/>
</dbReference>
<feature type="region of interest" description="Disordered" evidence="7">
    <location>
        <begin position="249"/>
        <end position="284"/>
    </location>
</feature>
<dbReference type="SMART" id="SM00220">
    <property type="entry name" value="S_TKc"/>
    <property type="match status" value="1"/>
</dbReference>
<dbReference type="GO" id="GO:0004674">
    <property type="term" value="F:protein serine/threonine kinase activity"/>
    <property type="evidence" value="ECO:0007669"/>
    <property type="project" value="UniProtKB-KW"/>
</dbReference>
<evidence type="ECO:0000256" key="1">
    <source>
        <dbReference type="ARBA" id="ARBA00012513"/>
    </source>
</evidence>
<dbReference type="VEuPathDB" id="VectorBase:AEPI008447"/>
<keyword evidence="10" id="KW-1185">Reference proteome</keyword>
<evidence type="ECO:0000256" key="2">
    <source>
        <dbReference type="ARBA" id="ARBA00022527"/>
    </source>
</evidence>
<reference evidence="9" key="2">
    <citation type="submission" date="2020-05" db="UniProtKB">
        <authorList>
            <consortium name="EnsemblMetazoa"/>
        </authorList>
    </citation>
    <scope>IDENTIFICATION</scope>
    <source>
        <strain evidence="9">Epiroticus2</strain>
    </source>
</reference>
<dbReference type="InterPro" id="IPR000719">
    <property type="entry name" value="Prot_kinase_dom"/>
</dbReference>
<reference evidence="10" key="1">
    <citation type="submission" date="2013-03" db="EMBL/GenBank/DDBJ databases">
        <title>The Genome Sequence of Anopheles epiroticus epiroticus2.</title>
        <authorList>
            <consortium name="The Broad Institute Genomics Platform"/>
            <person name="Neafsey D.E."/>
            <person name="Howell P."/>
            <person name="Walker B."/>
            <person name="Young S.K."/>
            <person name="Zeng Q."/>
            <person name="Gargeya S."/>
            <person name="Fitzgerald M."/>
            <person name="Haas B."/>
            <person name="Abouelleil A."/>
            <person name="Allen A.W."/>
            <person name="Alvarado L."/>
            <person name="Arachchi H.M."/>
            <person name="Berlin A.M."/>
            <person name="Chapman S.B."/>
            <person name="Gainer-Dewar J."/>
            <person name="Goldberg J."/>
            <person name="Griggs A."/>
            <person name="Gujja S."/>
            <person name="Hansen M."/>
            <person name="Howarth C."/>
            <person name="Imamovic A."/>
            <person name="Ireland A."/>
            <person name="Larimer J."/>
            <person name="McCowan C."/>
            <person name="Murphy C."/>
            <person name="Pearson M."/>
            <person name="Poon T.W."/>
            <person name="Priest M."/>
            <person name="Roberts A."/>
            <person name="Saif S."/>
            <person name="Shea T."/>
            <person name="Sisk P."/>
            <person name="Sykes S."/>
            <person name="Wortman J."/>
            <person name="Nusbaum C."/>
            <person name="Birren B."/>
        </authorList>
    </citation>
    <scope>NUCLEOTIDE SEQUENCE [LARGE SCALE GENOMIC DNA]</scope>
    <source>
        <strain evidence="10">Epiroticus2</strain>
    </source>
</reference>
<feature type="compositionally biased region" description="Polar residues" evidence="7">
    <location>
        <begin position="252"/>
        <end position="267"/>
    </location>
</feature>
<dbReference type="Gene3D" id="3.30.200.20">
    <property type="entry name" value="Phosphorylase Kinase, domain 1"/>
    <property type="match status" value="1"/>
</dbReference>
<name>A0A182PNC0_9DIPT</name>
<protein>
    <recommendedName>
        <fullName evidence="1">non-specific serine/threonine protein kinase</fullName>
        <ecNumber evidence="1">2.7.11.1</ecNumber>
    </recommendedName>
</protein>
<dbReference type="SUPFAM" id="SSF56112">
    <property type="entry name" value="Protein kinase-like (PK-like)"/>
    <property type="match status" value="1"/>
</dbReference>
<dbReference type="GO" id="GO:0005524">
    <property type="term" value="F:ATP binding"/>
    <property type="evidence" value="ECO:0007669"/>
    <property type="project" value="UniProtKB-KW"/>
</dbReference>
<keyword evidence="6" id="KW-0067">ATP-binding</keyword>
<evidence type="ECO:0000256" key="4">
    <source>
        <dbReference type="ARBA" id="ARBA00022741"/>
    </source>
</evidence>
<dbReference type="AlphaFoldDB" id="A0A182PNC0"/>
<evidence type="ECO:0000256" key="6">
    <source>
        <dbReference type="ARBA" id="ARBA00022840"/>
    </source>
</evidence>
<feature type="region of interest" description="Disordered" evidence="7">
    <location>
        <begin position="1"/>
        <end position="26"/>
    </location>
</feature>
<keyword evidence="2" id="KW-0723">Serine/threonine-protein kinase</keyword>
<dbReference type="Pfam" id="PF00069">
    <property type="entry name" value="Pkinase"/>
    <property type="match status" value="2"/>
</dbReference>
<dbReference type="STRING" id="199890.A0A182PNC0"/>
<evidence type="ECO:0000313" key="10">
    <source>
        <dbReference type="Proteomes" id="UP000075885"/>
    </source>
</evidence>
<dbReference type="Gene3D" id="1.10.510.10">
    <property type="entry name" value="Transferase(Phosphotransferase) domain 1"/>
    <property type="match status" value="2"/>
</dbReference>
<dbReference type="PANTHER" id="PTHR44167">
    <property type="entry name" value="OVARIAN-SPECIFIC SERINE/THREONINE-PROTEIN KINASE LOK-RELATED"/>
    <property type="match status" value="1"/>
</dbReference>
<sequence length="551" mass="61013">MDTVTLLQNHARMDGEEQEEEKKRKETTMVIKQQEAAAVPSRKTEAAVPNADESQHPKLTVWDRYVVHGLIDKGTFSTVSLATLRSEQHMPPDARRQYAIKLITQTSHPARIEREIRCMRTIGGQCNVVGLVGGFRFQGSVALVMHYIPQEPFHQYYARLTPAEVQRYLQQLLIALERVHLHGVIHRDVKPSNFLHSPRHTGTYVLVDFGLAQETDQGVLSLRPPCDGHGKTEAVKRENAVPVRNALKRQADGNTSQPLKLSNSTSKDLAGASSAAGLKHHRRSTVLDNRSAYAKDLKSGGGSGSVSAAGATSRQASSNLPACNCYGRSQVCNRCLVKPEMNAPRAGTPGYRPPEVLLKYPHQTTAVDIWAAGVIFLSLLSKCYPFFDNVDDLTSLAHMIEVFGFERMRETARALDRTLQCDPETMSKRPFSLRRVCQHFRAIHHRREMGSEAGVGDGGAGGAGGSSPPSGRDEDHFCCDNCCKPLDSCLCQRRRRAGVADGDDDEAIGDTDCDEYGPDAYELLERLLETNPLRRITATEALQHPYFQVQY</sequence>
<dbReference type="EC" id="2.7.11.1" evidence="1"/>
<dbReference type="PROSITE" id="PS50011">
    <property type="entry name" value="PROTEIN_KINASE_DOM"/>
    <property type="match status" value="1"/>
</dbReference>
<feature type="compositionally biased region" description="Basic and acidic residues" evidence="7">
    <location>
        <begin position="11"/>
        <end position="26"/>
    </location>
</feature>
<dbReference type="GO" id="GO:0044773">
    <property type="term" value="P:mitotic DNA damage checkpoint signaling"/>
    <property type="evidence" value="ECO:0007669"/>
    <property type="project" value="TreeGrafter"/>
</dbReference>
<organism evidence="9 10">
    <name type="scientific">Anopheles epiroticus</name>
    <dbReference type="NCBI Taxonomy" id="199890"/>
    <lineage>
        <taxon>Eukaryota</taxon>
        <taxon>Metazoa</taxon>
        <taxon>Ecdysozoa</taxon>
        <taxon>Arthropoda</taxon>
        <taxon>Hexapoda</taxon>
        <taxon>Insecta</taxon>
        <taxon>Pterygota</taxon>
        <taxon>Neoptera</taxon>
        <taxon>Endopterygota</taxon>
        <taxon>Diptera</taxon>
        <taxon>Nematocera</taxon>
        <taxon>Culicoidea</taxon>
        <taxon>Culicidae</taxon>
        <taxon>Anophelinae</taxon>
        <taxon>Anopheles</taxon>
    </lineage>
</organism>
<keyword evidence="5" id="KW-0418">Kinase</keyword>
<evidence type="ECO:0000259" key="8">
    <source>
        <dbReference type="PROSITE" id="PS50011"/>
    </source>
</evidence>
<evidence type="ECO:0000313" key="9">
    <source>
        <dbReference type="EnsemblMetazoa" id="AEPI008447-PA"/>
    </source>
</evidence>
<dbReference type="PANTHER" id="PTHR44167:SF23">
    <property type="entry name" value="CDC7 KINASE, ISOFORM A-RELATED"/>
    <property type="match status" value="1"/>
</dbReference>
<feature type="domain" description="Protein kinase" evidence="8">
    <location>
        <begin position="65"/>
        <end position="547"/>
    </location>
</feature>
<keyword evidence="4" id="KW-0547">Nucleotide-binding</keyword>
<accession>A0A182PNC0</accession>
<evidence type="ECO:0000256" key="7">
    <source>
        <dbReference type="SAM" id="MobiDB-lite"/>
    </source>
</evidence>